<feature type="non-terminal residue" evidence="1">
    <location>
        <position position="1"/>
    </location>
</feature>
<comment type="caution">
    <text evidence="1">The sequence shown here is derived from an EMBL/GenBank/DDBJ whole genome shotgun (WGS) entry which is preliminary data.</text>
</comment>
<sequence length="125" mass="14649">RTLPPEALSIIFQYTCASSTNLDYWKRPNEVHYRPIILASVSPYWREIAFGTPRLWNKMDFCVRRGKVETVTALLRHYTQHTKNLDLTINLALHHPHNENHTPAHRELANFLFSSKITRRITILG</sequence>
<dbReference type="AlphaFoldDB" id="A0A9P5X114"/>
<gene>
    <name evidence="1" type="ORF">P691DRAFT_626995</name>
</gene>
<organism evidence="1 2">
    <name type="scientific">Macrolepiota fuliginosa MF-IS2</name>
    <dbReference type="NCBI Taxonomy" id="1400762"/>
    <lineage>
        <taxon>Eukaryota</taxon>
        <taxon>Fungi</taxon>
        <taxon>Dikarya</taxon>
        <taxon>Basidiomycota</taxon>
        <taxon>Agaricomycotina</taxon>
        <taxon>Agaricomycetes</taxon>
        <taxon>Agaricomycetidae</taxon>
        <taxon>Agaricales</taxon>
        <taxon>Agaricineae</taxon>
        <taxon>Agaricaceae</taxon>
        <taxon>Macrolepiota</taxon>
    </lineage>
</organism>
<reference evidence="1" key="1">
    <citation type="submission" date="2020-11" db="EMBL/GenBank/DDBJ databases">
        <authorList>
            <consortium name="DOE Joint Genome Institute"/>
            <person name="Ahrendt S."/>
            <person name="Riley R."/>
            <person name="Andreopoulos W."/>
            <person name="Labutti K."/>
            <person name="Pangilinan J."/>
            <person name="Ruiz-Duenas F.J."/>
            <person name="Barrasa J.M."/>
            <person name="Sanchez-Garcia M."/>
            <person name="Camarero S."/>
            <person name="Miyauchi S."/>
            <person name="Serrano A."/>
            <person name="Linde D."/>
            <person name="Babiker R."/>
            <person name="Drula E."/>
            <person name="Ayuso-Fernandez I."/>
            <person name="Pacheco R."/>
            <person name="Padilla G."/>
            <person name="Ferreira P."/>
            <person name="Barriuso J."/>
            <person name="Kellner H."/>
            <person name="Castanera R."/>
            <person name="Alfaro M."/>
            <person name="Ramirez L."/>
            <person name="Pisabarro A.G."/>
            <person name="Kuo A."/>
            <person name="Tritt A."/>
            <person name="Lipzen A."/>
            <person name="He G."/>
            <person name="Yan M."/>
            <person name="Ng V."/>
            <person name="Cullen D."/>
            <person name="Martin F."/>
            <person name="Rosso M.-N."/>
            <person name="Henrissat B."/>
            <person name="Hibbett D."/>
            <person name="Martinez A.T."/>
            <person name="Grigoriev I.V."/>
        </authorList>
    </citation>
    <scope>NUCLEOTIDE SEQUENCE</scope>
    <source>
        <strain evidence="1">MF-IS2</strain>
    </source>
</reference>
<keyword evidence="2" id="KW-1185">Reference proteome</keyword>
<dbReference type="EMBL" id="MU151590">
    <property type="protein sequence ID" value="KAF9442639.1"/>
    <property type="molecule type" value="Genomic_DNA"/>
</dbReference>
<evidence type="ECO:0000313" key="2">
    <source>
        <dbReference type="Proteomes" id="UP000807342"/>
    </source>
</evidence>
<protein>
    <recommendedName>
        <fullName evidence="3">F-box domain-containing protein</fullName>
    </recommendedName>
</protein>
<dbReference type="OrthoDB" id="2269034at2759"/>
<name>A0A9P5X114_9AGAR</name>
<accession>A0A9P5X114</accession>
<evidence type="ECO:0000313" key="1">
    <source>
        <dbReference type="EMBL" id="KAF9442639.1"/>
    </source>
</evidence>
<evidence type="ECO:0008006" key="3">
    <source>
        <dbReference type="Google" id="ProtNLM"/>
    </source>
</evidence>
<dbReference type="Proteomes" id="UP000807342">
    <property type="component" value="Unassembled WGS sequence"/>
</dbReference>
<proteinExistence type="predicted"/>
<feature type="non-terminal residue" evidence="1">
    <location>
        <position position="125"/>
    </location>
</feature>